<name>A0AAV7IVX8_COTGL</name>
<dbReference type="SUPFAM" id="SSF54403">
    <property type="entry name" value="Cystatin/monellin"/>
    <property type="match status" value="1"/>
</dbReference>
<proteinExistence type="predicted"/>
<sequence>MFLINLTSKLVLLVAILQINTIFAGPISKWERLETDSKEAIHYGSLALDQYTSQLYAGSNQMIITNISSVEINPETKEFSVEARFEESDCLKGNYSATCKILKNGIYSSCHFRGVDNNEGSNFGTLNCQGNAAPLPMPKSKLFLKPTPVLDFFPKDENLANPLFDNNIEGNFWGGFVALYCVIQVSEVFASDDSEEEWVSLNDKSPDVITAAEDGILEYEILNNVTHKFVIENIISAMYHWEGSTVEYIIVAKFKETDCPRDLDVEASSCAILEDEDSKFCLIYKKQPYHASGYIKALCD</sequence>
<dbReference type="Proteomes" id="UP000826195">
    <property type="component" value="Unassembled WGS sequence"/>
</dbReference>
<accession>A0AAV7IVX8</accession>
<feature type="chain" id="PRO_5043540928" evidence="1">
    <location>
        <begin position="25"/>
        <end position="300"/>
    </location>
</feature>
<keyword evidence="1" id="KW-0732">Signal</keyword>
<gene>
    <name evidence="2" type="ORF">KQX54_004518</name>
</gene>
<dbReference type="InterPro" id="IPR046350">
    <property type="entry name" value="Cystatin_sf"/>
</dbReference>
<comment type="caution">
    <text evidence="2">The sequence shown here is derived from an EMBL/GenBank/DDBJ whole genome shotgun (WGS) entry which is preliminary data.</text>
</comment>
<dbReference type="AlphaFoldDB" id="A0AAV7IVX8"/>
<organism evidence="2 3">
    <name type="scientific">Cotesia glomerata</name>
    <name type="common">Lepidopteran parasitic wasp</name>
    <name type="synonym">Apanteles glomeratus</name>
    <dbReference type="NCBI Taxonomy" id="32391"/>
    <lineage>
        <taxon>Eukaryota</taxon>
        <taxon>Metazoa</taxon>
        <taxon>Ecdysozoa</taxon>
        <taxon>Arthropoda</taxon>
        <taxon>Hexapoda</taxon>
        <taxon>Insecta</taxon>
        <taxon>Pterygota</taxon>
        <taxon>Neoptera</taxon>
        <taxon>Endopterygota</taxon>
        <taxon>Hymenoptera</taxon>
        <taxon>Apocrita</taxon>
        <taxon>Ichneumonoidea</taxon>
        <taxon>Braconidae</taxon>
        <taxon>Microgastrinae</taxon>
        <taxon>Cotesia</taxon>
    </lineage>
</organism>
<protein>
    <submittedName>
        <fullName evidence="2">Uncharacterized protein</fullName>
    </submittedName>
</protein>
<reference evidence="2 3" key="1">
    <citation type="journal article" date="2021" name="J. Hered.">
        <title>A chromosome-level genome assembly of the parasitoid wasp, Cotesia glomerata (Hymenoptera: Braconidae).</title>
        <authorList>
            <person name="Pinto B.J."/>
            <person name="Weis J.J."/>
            <person name="Gamble T."/>
            <person name="Ode P.J."/>
            <person name="Paul R."/>
            <person name="Zaspel J.M."/>
        </authorList>
    </citation>
    <scope>NUCLEOTIDE SEQUENCE [LARGE SCALE GENOMIC DNA]</scope>
    <source>
        <strain evidence="2">CgM1</strain>
    </source>
</reference>
<evidence type="ECO:0000256" key="1">
    <source>
        <dbReference type="SAM" id="SignalP"/>
    </source>
</evidence>
<keyword evidence="3" id="KW-1185">Reference proteome</keyword>
<feature type="signal peptide" evidence="1">
    <location>
        <begin position="1"/>
        <end position="24"/>
    </location>
</feature>
<evidence type="ECO:0000313" key="3">
    <source>
        <dbReference type="Proteomes" id="UP000826195"/>
    </source>
</evidence>
<dbReference type="EMBL" id="JAHXZJ010000374">
    <property type="protein sequence ID" value="KAH0560431.1"/>
    <property type="molecule type" value="Genomic_DNA"/>
</dbReference>
<evidence type="ECO:0000313" key="2">
    <source>
        <dbReference type="EMBL" id="KAH0560431.1"/>
    </source>
</evidence>